<evidence type="ECO:0000313" key="1">
    <source>
        <dbReference type="EMBL" id="GBE89608.1"/>
    </source>
</evidence>
<protein>
    <submittedName>
        <fullName evidence="1">Uncharacterized protein</fullName>
    </submittedName>
</protein>
<evidence type="ECO:0000313" key="2">
    <source>
        <dbReference type="Proteomes" id="UP000287166"/>
    </source>
</evidence>
<dbReference type="GeneID" id="38786525"/>
<dbReference type="AlphaFoldDB" id="A0A401H588"/>
<accession>A0A401H588</accession>
<comment type="caution">
    <text evidence="1">The sequence shown here is derived from an EMBL/GenBank/DDBJ whole genome shotgun (WGS) entry which is preliminary data.</text>
</comment>
<dbReference type="RefSeq" id="XP_027620521.1">
    <property type="nucleotide sequence ID" value="XM_027764720.1"/>
</dbReference>
<reference evidence="1 2" key="1">
    <citation type="journal article" date="2018" name="Sci. Rep.">
        <title>Genome sequence of the cauliflower mushroom Sparassis crispa (Hanabiratake) and its association with beneficial usage.</title>
        <authorList>
            <person name="Kiyama R."/>
            <person name="Furutani Y."/>
            <person name="Kawaguchi K."/>
            <person name="Nakanishi T."/>
        </authorList>
    </citation>
    <scope>NUCLEOTIDE SEQUENCE [LARGE SCALE GENOMIC DNA]</scope>
</reference>
<dbReference type="InParanoid" id="A0A401H588"/>
<dbReference type="OrthoDB" id="5415522at2759"/>
<gene>
    <name evidence="1" type="ORF">SCP_1602710</name>
</gene>
<dbReference type="EMBL" id="BFAD01000016">
    <property type="protein sequence ID" value="GBE89608.1"/>
    <property type="molecule type" value="Genomic_DNA"/>
</dbReference>
<keyword evidence="2" id="KW-1185">Reference proteome</keyword>
<name>A0A401H588_9APHY</name>
<proteinExistence type="predicted"/>
<organism evidence="1 2">
    <name type="scientific">Sparassis crispa</name>
    <dbReference type="NCBI Taxonomy" id="139825"/>
    <lineage>
        <taxon>Eukaryota</taxon>
        <taxon>Fungi</taxon>
        <taxon>Dikarya</taxon>
        <taxon>Basidiomycota</taxon>
        <taxon>Agaricomycotina</taxon>
        <taxon>Agaricomycetes</taxon>
        <taxon>Polyporales</taxon>
        <taxon>Sparassidaceae</taxon>
        <taxon>Sparassis</taxon>
    </lineage>
</organism>
<sequence length="88" mass="9682">MSEAHVVHLGNVDLITGLPNGPYRVSGSGVNGQGNRWFCVVTSEGRGYRYLNKNGSVYYRSRDGASYFNNGRGSFRYTSPTGVTVWNV</sequence>
<dbReference type="Proteomes" id="UP000287166">
    <property type="component" value="Unassembled WGS sequence"/>
</dbReference>